<evidence type="ECO:0000256" key="2">
    <source>
        <dbReference type="SAM" id="Phobius"/>
    </source>
</evidence>
<evidence type="ECO:0000256" key="1">
    <source>
        <dbReference type="SAM" id="MobiDB-lite"/>
    </source>
</evidence>
<feature type="region of interest" description="Disordered" evidence="1">
    <location>
        <begin position="34"/>
        <end position="81"/>
    </location>
</feature>
<dbReference type="RefSeq" id="WP_170094066.1">
    <property type="nucleotide sequence ID" value="NZ_WOYG01000001.1"/>
</dbReference>
<name>A0A847UGL1_9EURY</name>
<dbReference type="PANTHER" id="PTHR35340">
    <property type="entry name" value="PQQ ENZYME REPEAT PROTEIN-RELATED"/>
    <property type="match status" value="1"/>
</dbReference>
<dbReference type="GO" id="GO:0004062">
    <property type="term" value="F:aryl sulfotransferase activity"/>
    <property type="evidence" value="ECO:0007669"/>
    <property type="project" value="InterPro"/>
</dbReference>
<feature type="transmembrane region" description="Helical" evidence="2">
    <location>
        <begin position="496"/>
        <end position="518"/>
    </location>
</feature>
<evidence type="ECO:0008006" key="5">
    <source>
        <dbReference type="Google" id="ProtNLM"/>
    </source>
</evidence>
<dbReference type="PANTHER" id="PTHR35340:SF5">
    <property type="entry name" value="ASST-DOMAIN-CONTAINING PROTEIN"/>
    <property type="match status" value="1"/>
</dbReference>
<dbReference type="OrthoDB" id="306371at2157"/>
<keyword evidence="2" id="KW-0472">Membrane</keyword>
<keyword evidence="2" id="KW-1133">Transmembrane helix</keyword>
<proteinExistence type="predicted"/>
<evidence type="ECO:0000313" key="3">
    <source>
        <dbReference type="EMBL" id="NLV10361.1"/>
    </source>
</evidence>
<reference evidence="3" key="1">
    <citation type="submission" date="2019-12" db="EMBL/GenBank/DDBJ databases">
        <title>Whole-genome sequence of Halomicrobium mukohataei pws1.</title>
        <authorList>
            <person name="Verma D.K."/>
            <person name="Gopal K."/>
            <person name="Prasad E.S."/>
        </authorList>
    </citation>
    <scope>NUCLEOTIDE SEQUENCE</scope>
    <source>
        <strain evidence="3">Pws1</strain>
    </source>
</reference>
<evidence type="ECO:0000313" key="4">
    <source>
        <dbReference type="Proteomes" id="UP000608662"/>
    </source>
</evidence>
<dbReference type="InterPro" id="IPR010262">
    <property type="entry name" value="Arylsulfotransferase_bact"/>
</dbReference>
<keyword evidence="2" id="KW-0812">Transmembrane</keyword>
<feature type="compositionally biased region" description="Low complexity" evidence="1">
    <location>
        <begin position="67"/>
        <end position="79"/>
    </location>
</feature>
<dbReference type="EMBL" id="WOYG01000001">
    <property type="protein sequence ID" value="NLV10361.1"/>
    <property type="molecule type" value="Genomic_DNA"/>
</dbReference>
<comment type="caution">
    <text evidence="3">The sequence shown here is derived from an EMBL/GenBank/DDBJ whole genome shotgun (WGS) entry which is preliminary data.</text>
</comment>
<dbReference type="Proteomes" id="UP000608662">
    <property type="component" value="Unassembled WGS sequence"/>
</dbReference>
<feature type="compositionally biased region" description="Low complexity" evidence="1">
    <location>
        <begin position="34"/>
        <end position="55"/>
    </location>
</feature>
<sequence>MRARTRSALRVLFLTVMILSAAAVGQSFLQSTAGAESETGGTVTETATATPESSGANETADDGSAGGDATPTATPASTGLTEIDVESRFDRAKSETLPGENWSTRQVRAASGDRGLTVVATQGFYVSGQTAELAALTPDGSVVYFNDTYRVYFDVDPVEGERYTVEYVAAKHFEGTECEQFHGDQCTRNVVNRVNLTTGDHETVYAEMTPQVASGRWHDVDRLNDTHLIVADIVEDSVFVVDTRDDSIVWEWRFDEHYSPEAGGQGGDWTHVNDVEVLSDGRIMLSPRNMDEVIFLDRTDGGGYAVDEDWTLGEDGNHSILYEQHNADYIPRAYGGPAVVVADSENARVVEYQRVDGEWVQSWSWQDVRLKWPRDADRLPNGNTLLVDSNGNRLVEVNADDEIVWSATVGMPYDVERIGTGDESEGGPAARLRGRAPIEPRTQPEGAANGTATPPSVGASVETSGDRTPTDRFWLTLKDVTPSLVTNGILYTAPPWVLFTDLAFATLFVLVGLCWAGSEFYWAGHTLRGVAAGIGRRVRTGVENVR</sequence>
<gene>
    <name evidence="3" type="ORF">GOC74_10510</name>
</gene>
<dbReference type="InterPro" id="IPR053143">
    <property type="entry name" value="Arylsulfate_ST"/>
</dbReference>
<feature type="region of interest" description="Disordered" evidence="1">
    <location>
        <begin position="418"/>
        <end position="467"/>
    </location>
</feature>
<dbReference type="Pfam" id="PF05935">
    <property type="entry name" value="Arylsulfotrans"/>
    <property type="match status" value="1"/>
</dbReference>
<organism evidence="3 4">
    <name type="scientific">Halomicrobium mukohataei</name>
    <dbReference type="NCBI Taxonomy" id="57705"/>
    <lineage>
        <taxon>Archaea</taxon>
        <taxon>Methanobacteriati</taxon>
        <taxon>Methanobacteriota</taxon>
        <taxon>Stenosarchaea group</taxon>
        <taxon>Halobacteria</taxon>
        <taxon>Halobacteriales</taxon>
        <taxon>Haloarculaceae</taxon>
        <taxon>Halomicrobium</taxon>
    </lineage>
</organism>
<protein>
    <recommendedName>
        <fullName evidence="5">Arylsulfotransferase (Asst)</fullName>
    </recommendedName>
</protein>
<dbReference type="AlphaFoldDB" id="A0A847UGL1"/>
<accession>A0A847UGL1</accession>
<dbReference type="SUPFAM" id="SSF63829">
    <property type="entry name" value="Calcium-dependent phosphotriesterase"/>
    <property type="match status" value="1"/>
</dbReference>